<dbReference type="InterPro" id="IPR010309">
    <property type="entry name" value="E3_Ub_ligase_DUF908"/>
</dbReference>
<dbReference type="AlphaFoldDB" id="V9IDG1"/>
<sequence length="202" mass="22656">MEHLVTLLSSCDMHVVLGVLNILYMFSKRSNFIARLNSDKRQALLSRLTLLAESWGGKENGFGLAECCKEYPDKPLPASATTLHFEFYAENSTTDSNATSNIGTKKSGQTNFVTCIHIENVDKLGKTPAQIMNDLLKVNNVPQDRQIALFTHIRLAHSFSDYRRRLQCVHARLQALSILVYNSELEENAHSLLHPGLLEVIS</sequence>
<reference evidence="2" key="1">
    <citation type="submission" date="2011-11" db="EMBL/GenBank/DDBJ databases">
        <title>Decoding the brain transcriptome of the Eastern honeybee (Apis cerana) based on pyrosequencing.</title>
        <authorList>
            <person name="Sun L."/>
            <person name="Zheng H."/>
            <person name="Wang Y."/>
            <person name="Xie X."/>
            <person name="Zhu Y."/>
            <person name="Gu W."/>
            <person name="Wang S."/>
        </authorList>
    </citation>
    <scope>NUCLEOTIDE SEQUENCE</scope>
    <source>
        <tissue evidence="2">Brain</tissue>
    </source>
</reference>
<dbReference type="EMBL" id="JR040366">
    <property type="protein sequence ID" value="AEY59105.1"/>
    <property type="molecule type" value="mRNA"/>
</dbReference>
<proteinExistence type="evidence at transcript level"/>
<evidence type="ECO:0000313" key="2">
    <source>
        <dbReference type="EMBL" id="AEY59105.1"/>
    </source>
</evidence>
<accession>V9IDG1</accession>
<protein>
    <submittedName>
        <fullName evidence="2">E3 ubiquitin-protein ligase HUWE1</fullName>
    </submittedName>
</protein>
<evidence type="ECO:0000259" key="1">
    <source>
        <dbReference type="Pfam" id="PF06012"/>
    </source>
</evidence>
<feature type="domain" description="DUF908" evidence="1">
    <location>
        <begin position="1"/>
        <end position="183"/>
    </location>
</feature>
<organism evidence="2">
    <name type="scientific">Apis cerana</name>
    <name type="common">Indian honeybee</name>
    <dbReference type="NCBI Taxonomy" id="7461"/>
    <lineage>
        <taxon>Eukaryota</taxon>
        <taxon>Metazoa</taxon>
        <taxon>Ecdysozoa</taxon>
        <taxon>Arthropoda</taxon>
        <taxon>Hexapoda</taxon>
        <taxon>Insecta</taxon>
        <taxon>Pterygota</taxon>
        <taxon>Neoptera</taxon>
        <taxon>Endopterygota</taxon>
        <taxon>Hymenoptera</taxon>
        <taxon>Apocrita</taxon>
        <taxon>Aculeata</taxon>
        <taxon>Apoidea</taxon>
        <taxon>Anthophila</taxon>
        <taxon>Apidae</taxon>
        <taxon>Apis</taxon>
    </lineage>
</organism>
<name>V9IDG1_APICE</name>
<dbReference type="Pfam" id="PF06012">
    <property type="entry name" value="DUF908"/>
    <property type="match status" value="1"/>
</dbReference>
<gene>
    <name evidence="2" type="ORF">ACCB01772</name>
</gene>